<keyword evidence="7" id="KW-1185">Reference proteome</keyword>
<dbReference type="PANTHER" id="PTHR47435">
    <property type="entry name" value="KELCH REPEAT PROTEIN (AFU_ORTHOLOGUE AFUA_5G12780)"/>
    <property type="match status" value="1"/>
</dbReference>
<dbReference type="Gene3D" id="2.120.10.80">
    <property type="entry name" value="Kelch-type beta propeller"/>
    <property type="match status" value="1"/>
</dbReference>
<evidence type="ECO:0000256" key="4">
    <source>
        <dbReference type="SAM" id="Phobius"/>
    </source>
</evidence>
<feature type="compositionally biased region" description="Polar residues" evidence="3">
    <location>
        <begin position="672"/>
        <end position="697"/>
    </location>
</feature>
<keyword evidence="4" id="KW-1133">Transmembrane helix</keyword>
<keyword evidence="1" id="KW-0677">Repeat</keyword>
<evidence type="ECO:0000256" key="1">
    <source>
        <dbReference type="ARBA" id="ARBA00022737"/>
    </source>
</evidence>
<organism evidence="6 7">
    <name type="scientific">Ophiobolus disseminans</name>
    <dbReference type="NCBI Taxonomy" id="1469910"/>
    <lineage>
        <taxon>Eukaryota</taxon>
        <taxon>Fungi</taxon>
        <taxon>Dikarya</taxon>
        <taxon>Ascomycota</taxon>
        <taxon>Pezizomycotina</taxon>
        <taxon>Dothideomycetes</taxon>
        <taxon>Pleosporomycetidae</taxon>
        <taxon>Pleosporales</taxon>
        <taxon>Pleosporineae</taxon>
        <taxon>Phaeosphaeriaceae</taxon>
        <taxon>Ophiobolus</taxon>
    </lineage>
</organism>
<feature type="chain" id="PRO_5025428952" description="Cell wall anchored protein" evidence="5">
    <location>
        <begin position="22"/>
        <end position="717"/>
    </location>
</feature>
<evidence type="ECO:0008006" key="8">
    <source>
        <dbReference type="Google" id="ProtNLM"/>
    </source>
</evidence>
<dbReference type="OrthoDB" id="10251809at2759"/>
<keyword evidence="5" id="KW-0732">Signal</keyword>
<name>A0A6A7AM61_9PLEO</name>
<sequence>MAYAKLILLVALSLATRSVQEEKPISEFCRRWSHQTALVNSRLYIDGGQVAYKNLDYNYTNEYLVFSDLTSRSTDGFPIQHANLSKPASVPSLSGGYLWSDEVNKCFYQFGGEYPEGTPKDFSIWTYDVILNQWNSTNYVSSEKIWQRPSFGAGTQVDSRGLGFYYGGWINNRTTPGWKGPPMALSSLVQFDFTTGALRNSTHPDGIGRAEGQLLYLPASDGGLLVYFGGVEDTSRNGSYNAANMTKIHIYDINNAKWYNQTATGEVPLARRQFCAGVTWAVDRSSFNIYLYGGYGFGTLAAFDDVYILSLPSFKWVKGYPLGGGDTNQFGHGGCSATVMNPDQMMVIGGWFPNTSFVDCDAPAAQGQHNMILGNNTGKEENGIWDKYDPKLSTYVIPSAVIAAIGGGPSGGATVTSPATWDHADLRVYLKTTKPSSATRTATRALPVVTSSSAGDWPEKTNVGAIAGGVVGGLVGLIIILSLILFCLHRRKKAKKEGTKEEPAAPPVELDVTQVSHEMSTSNASKYVSVHERPDPYHQQGYSQSSPYHAQAPSYDHTSPHPDAAQSYHSTSPHASRQHSSFQDQMYTQVSPQPSEPYSANDQARNIQHDSWGQQASPRQHAPTRQRQHSYPTPTSPQHQENTSAQLYYPPPQEPLRHPQPSHHPPPADQRGSPTGTHYSGETQHGYTPNMSTTTTPAHFYAQAVPTRAAGDNGEYK</sequence>
<dbReference type="EMBL" id="MU006216">
    <property type="protein sequence ID" value="KAF2833757.1"/>
    <property type="molecule type" value="Genomic_DNA"/>
</dbReference>
<dbReference type="SUPFAM" id="SSF50965">
    <property type="entry name" value="Galactose oxidase, central domain"/>
    <property type="match status" value="1"/>
</dbReference>
<evidence type="ECO:0000313" key="7">
    <source>
        <dbReference type="Proteomes" id="UP000799424"/>
    </source>
</evidence>
<evidence type="ECO:0000256" key="5">
    <source>
        <dbReference type="SAM" id="SignalP"/>
    </source>
</evidence>
<protein>
    <recommendedName>
        <fullName evidence="8">Cell wall anchored protein</fullName>
    </recommendedName>
</protein>
<dbReference type="Gene3D" id="1.20.5.510">
    <property type="entry name" value="Single helix bin"/>
    <property type="match status" value="1"/>
</dbReference>
<feature type="transmembrane region" description="Helical" evidence="4">
    <location>
        <begin position="463"/>
        <end position="488"/>
    </location>
</feature>
<dbReference type="InterPro" id="IPR015915">
    <property type="entry name" value="Kelch-typ_b-propeller"/>
</dbReference>
<keyword evidence="2" id="KW-0408">Iron</keyword>
<keyword evidence="4" id="KW-0812">Transmembrane</keyword>
<evidence type="ECO:0000256" key="3">
    <source>
        <dbReference type="SAM" id="MobiDB-lite"/>
    </source>
</evidence>
<feature type="compositionally biased region" description="Polar residues" evidence="3">
    <location>
        <begin position="567"/>
        <end position="621"/>
    </location>
</feature>
<dbReference type="PANTHER" id="PTHR47435:SF4">
    <property type="entry name" value="KELCH REPEAT PROTEIN (AFU_ORTHOLOGUE AFUA_5G12780)"/>
    <property type="match status" value="1"/>
</dbReference>
<gene>
    <name evidence="6" type="ORF">CC86DRAFT_311825</name>
</gene>
<proteinExistence type="predicted"/>
<keyword evidence="4" id="KW-0472">Membrane</keyword>
<reference evidence="6" key="1">
    <citation type="journal article" date="2020" name="Stud. Mycol.">
        <title>101 Dothideomycetes genomes: a test case for predicting lifestyles and emergence of pathogens.</title>
        <authorList>
            <person name="Haridas S."/>
            <person name="Albert R."/>
            <person name="Binder M."/>
            <person name="Bloem J."/>
            <person name="Labutti K."/>
            <person name="Salamov A."/>
            <person name="Andreopoulos B."/>
            <person name="Baker S."/>
            <person name="Barry K."/>
            <person name="Bills G."/>
            <person name="Bluhm B."/>
            <person name="Cannon C."/>
            <person name="Castanera R."/>
            <person name="Culley D."/>
            <person name="Daum C."/>
            <person name="Ezra D."/>
            <person name="Gonzalez J."/>
            <person name="Henrissat B."/>
            <person name="Kuo A."/>
            <person name="Liang C."/>
            <person name="Lipzen A."/>
            <person name="Lutzoni F."/>
            <person name="Magnuson J."/>
            <person name="Mondo S."/>
            <person name="Nolan M."/>
            <person name="Ohm R."/>
            <person name="Pangilinan J."/>
            <person name="Park H.-J."/>
            <person name="Ramirez L."/>
            <person name="Alfaro M."/>
            <person name="Sun H."/>
            <person name="Tritt A."/>
            <person name="Yoshinaga Y."/>
            <person name="Zwiers L.-H."/>
            <person name="Turgeon B."/>
            <person name="Goodwin S."/>
            <person name="Spatafora J."/>
            <person name="Crous P."/>
            <person name="Grigoriev I."/>
        </authorList>
    </citation>
    <scope>NUCLEOTIDE SEQUENCE</scope>
    <source>
        <strain evidence="6">CBS 113818</strain>
    </source>
</reference>
<dbReference type="InterPro" id="IPR011043">
    <property type="entry name" value="Gal_Oxase/kelch_b-propeller"/>
</dbReference>
<accession>A0A6A7AM61</accession>
<dbReference type="AlphaFoldDB" id="A0A6A7AM61"/>
<feature type="compositionally biased region" description="Polar residues" evidence="3">
    <location>
        <begin position="513"/>
        <end position="526"/>
    </location>
</feature>
<evidence type="ECO:0000256" key="2">
    <source>
        <dbReference type="ARBA" id="ARBA00023004"/>
    </source>
</evidence>
<dbReference type="Proteomes" id="UP000799424">
    <property type="component" value="Unassembled WGS sequence"/>
</dbReference>
<feature type="compositionally biased region" description="Polar residues" evidence="3">
    <location>
        <begin position="629"/>
        <end position="646"/>
    </location>
</feature>
<feature type="region of interest" description="Disordered" evidence="3">
    <location>
        <begin position="496"/>
        <end position="717"/>
    </location>
</feature>
<evidence type="ECO:0000313" key="6">
    <source>
        <dbReference type="EMBL" id="KAF2833757.1"/>
    </source>
</evidence>
<dbReference type="GO" id="GO:0019760">
    <property type="term" value="P:glucosinolate metabolic process"/>
    <property type="evidence" value="ECO:0007669"/>
    <property type="project" value="UniProtKB-ARBA"/>
</dbReference>
<feature type="signal peptide" evidence="5">
    <location>
        <begin position="1"/>
        <end position="21"/>
    </location>
</feature>